<dbReference type="SUPFAM" id="SSF81383">
    <property type="entry name" value="F-box domain"/>
    <property type="match status" value="1"/>
</dbReference>
<dbReference type="Pfam" id="PF14299">
    <property type="entry name" value="PP2"/>
    <property type="match status" value="1"/>
</dbReference>
<dbReference type="PANTHER" id="PTHR32278">
    <property type="entry name" value="F-BOX DOMAIN-CONTAINING PROTEIN"/>
    <property type="match status" value="1"/>
</dbReference>
<dbReference type="InterPro" id="IPR001810">
    <property type="entry name" value="F-box_dom"/>
</dbReference>
<dbReference type="PANTHER" id="PTHR32278:SF135">
    <property type="entry name" value="F-BOX PROTEIN PP2-B12"/>
    <property type="match status" value="1"/>
</dbReference>
<dbReference type="Gene3D" id="1.20.1280.50">
    <property type="match status" value="1"/>
</dbReference>
<dbReference type="InterPro" id="IPR025886">
    <property type="entry name" value="PP2-like"/>
</dbReference>
<feature type="domain" description="F-box" evidence="1">
    <location>
        <begin position="3"/>
        <end position="49"/>
    </location>
</feature>
<sequence>MGILSLLELPEDCIAKIVSMTSAADACRSCTISKGFKSVADSDTVWENFLPSDYKEIIASTSNATIAYNTRKELYFCLCHPLVLEEGERSFNLVKKNGKKCYMLGARNLHIFWGNDHRCWVRLVPLPNTRFGEVAELRQVCWVKIVGRLETRLLSPATNYAAYLVFTPIREYTSRFGSIAGKVSATIINSNLANQSGSNNATTAFLVQNNDPQTQDGQLPREREDGWKEIKMGEFYVTADCGGIVEMRLDEVEDPSWKTALLVYGIEIRPI</sequence>
<name>A0AAN8V8R3_9MAGN</name>
<protein>
    <submittedName>
        <fullName evidence="2">Phloem protein 2-like</fullName>
    </submittedName>
</protein>
<dbReference type="EMBL" id="JBAMMX010000012">
    <property type="protein sequence ID" value="KAK6929585.1"/>
    <property type="molecule type" value="Genomic_DNA"/>
</dbReference>
<proteinExistence type="predicted"/>
<evidence type="ECO:0000313" key="2">
    <source>
        <dbReference type="EMBL" id="KAK6929585.1"/>
    </source>
</evidence>
<accession>A0AAN8V8R3</accession>
<dbReference type="Proteomes" id="UP001370490">
    <property type="component" value="Unassembled WGS sequence"/>
</dbReference>
<keyword evidence="3" id="KW-1185">Reference proteome</keyword>
<gene>
    <name evidence="2" type="ORF">RJ641_003679</name>
</gene>
<dbReference type="CDD" id="cd22162">
    <property type="entry name" value="F-box_AtSKIP3-like"/>
    <property type="match status" value="1"/>
</dbReference>
<evidence type="ECO:0000313" key="3">
    <source>
        <dbReference type="Proteomes" id="UP001370490"/>
    </source>
</evidence>
<organism evidence="2 3">
    <name type="scientific">Dillenia turbinata</name>
    <dbReference type="NCBI Taxonomy" id="194707"/>
    <lineage>
        <taxon>Eukaryota</taxon>
        <taxon>Viridiplantae</taxon>
        <taxon>Streptophyta</taxon>
        <taxon>Embryophyta</taxon>
        <taxon>Tracheophyta</taxon>
        <taxon>Spermatophyta</taxon>
        <taxon>Magnoliopsida</taxon>
        <taxon>eudicotyledons</taxon>
        <taxon>Gunneridae</taxon>
        <taxon>Pentapetalae</taxon>
        <taxon>Dilleniales</taxon>
        <taxon>Dilleniaceae</taxon>
        <taxon>Dillenia</taxon>
    </lineage>
</organism>
<dbReference type="Pfam" id="PF00646">
    <property type="entry name" value="F-box"/>
    <property type="match status" value="1"/>
</dbReference>
<evidence type="ECO:0000259" key="1">
    <source>
        <dbReference type="PROSITE" id="PS50181"/>
    </source>
</evidence>
<dbReference type="InterPro" id="IPR036047">
    <property type="entry name" value="F-box-like_dom_sf"/>
</dbReference>
<reference evidence="2 3" key="1">
    <citation type="submission" date="2023-12" db="EMBL/GenBank/DDBJ databases">
        <title>A high-quality genome assembly for Dillenia turbinata (Dilleniales).</title>
        <authorList>
            <person name="Chanderbali A."/>
        </authorList>
    </citation>
    <scope>NUCLEOTIDE SEQUENCE [LARGE SCALE GENOMIC DNA]</scope>
    <source>
        <strain evidence="2">LSX21</strain>
        <tissue evidence="2">Leaf</tissue>
    </source>
</reference>
<comment type="caution">
    <text evidence="2">The sequence shown here is derived from an EMBL/GenBank/DDBJ whole genome shotgun (WGS) entry which is preliminary data.</text>
</comment>
<dbReference type="PROSITE" id="PS50181">
    <property type="entry name" value="FBOX"/>
    <property type="match status" value="1"/>
</dbReference>
<dbReference type="AlphaFoldDB" id="A0AAN8V8R3"/>